<reference evidence="1 2" key="1">
    <citation type="journal article" date="2024" name="Plant Biotechnol. J.">
        <title>Genome and CRISPR/Cas9 system of a widespread forest tree (Populus alba) in the world.</title>
        <authorList>
            <person name="Liu Y.J."/>
            <person name="Jiang P.F."/>
            <person name="Han X.M."/>
            <person name="Li X.Y."/>
            <person name="Wang H.M."/>
            <person name="Wang Y.J."/>
            <person name="Wang X.X."/>
            <person name="Zeng Q.Y."/>
        </authorList>
    </citation>
    <scope>NUCLEOTIDE SEQUENCE [LARGE SCALE GENOMIC DNA]</scope>
    <source>
        <strain evidence="2">cv. PAL-ZL1</strain>
    </source>
</reference>
<dbReference type="Proteomes" id="UP000309997">
    <property type="component" value="Unassembled WGS sequence"/>
</dbReference>
<dbReference type="EMBL" id="RCHU02000011">
    <property type="protein sequence ID" value="KAL3576300.1"/>
    <property type="molecule type" value="Genomic_DNA"/>
</dbReference>
<keyword evidence="2" id="KW-1185">Reference proteome</keyword>
<proteinExistence type="predicted"/>
<protein>
    <submittedName>
        <fullName evidence="1">Uncharacterized protein</fullName>
    </submittedName>
</protein>
<name>A0ACC4BCR3_POPAL</name>
<comment type="caution">
    <text evidence="1">The sequence shown here is derived from an EMBL/GenBank/DDBJ whole genome shotgun (WGS) entry which is preliminary data.</text>
</comment>
<evidence type="ECO:0000313" key="2">
    <source>
        <dbReference type="Proteomes" id="UP000309997"/>
    </source>
</evidence>
<sequence>MLRTVIGDGRSANAWSDSWVPDLPNSRISSSRSPILQGGVGISSEVEGYCSQSGNLKYLQKCGIMLGELPEILEPCNMPEKRDCHLSSELGDTPTKELERASLQASWDAKLISSTSKSKVLQPTVSIISLVNGRLAYPLWVPSVVGGPRYTSPLPKPSITRRFYFTSFPQDFRFQWLSMRPQNYSVLCIEATYQH</sequence>
<accession>A0ACC4BCR3</accession>
<evidence type="ECO:0000313" key="1">
    <source>
        <dbReference type="EMBL" id="KAL3576300.1"/>
    </source>
</evidence>
<organism evidence="1 2">
    <name type="scientific">Populus alba</name>
    <name type="common">White poplar</name>
    <dbReference type="NCBI Taxonomy" id="43335"/>
    <lineage>
        <taxon>Eukaryota</taxon>
        <taxon>Viridiplantae</taxon>
        <taxon>Streptophyta</taxon>
        <taxon>Embryophyta</taxon>
        <taxon>Tracheophyta</taxon>
        <taxon>Spermatophyta</taxon>
        <taxon>Magnoliopsida</taxon>
        <taxon>eudicotyledons</taxon>
        <taxon>Gunneridae</taxon>
        <taxon>Pentapetalae</taxon>
        <taxon>rosids</taxon>
        <taxon>fabids</taxon>
        <taxon>Malpighiales</taxon>
        <taxon>Salicaceae</taxon>
        <taxon>Saliceae</taxon>
        <taxon>Populus</taxon>
    </lineage>
</organism>
<gene>
    <name evidence="1" type="ORF">D5086_021583</name>
</gene>